<evidence type="ECO:0000313" key="3">
    <source>
        <dbReference type="Proteomes" id="UP000483672"/>
    </source>
</evidence>
<name>A0A7C8V066_ORBOL</name>
<reference evidence="2 3" key="1">
    <citation type="submission" date="2019-06" db="EMBL/GenBank/DDBJ databases">
        <authorList>
            <person name="Palmer J.M."/>
        </authorList>
    </citation>
    <scope>NUCLEOTIDE SEQUENCE [LARGE SCALE GENOMIC DNA]</scope>
    <source>
        <strain evidence="2 3">TWF191</strain>
    </source>
</reference>
<sequence length="596" mass="67260">MGTNLGGVIAENLNIPGCATIGLLLVWIKSHSFSLGDPASPVVGDFDNFNSFCGSSSRNGFAKMSSELGGTAASTTMDPPTTERPPIFSLSPDLIVQLSKELDEDDLLALRMTCKELNFKVKELHLDALFSTRTVYFIPVSLENLLKVAKHPSGINKRVRNLRICPTSPYINPEREVRRKLEEQSKSEKPGFCGSMPASLVLKMYEQSKSEWPGVQHMHKWDLVPNMLTMAFMNLPNIQAIEFEWRRNHRVTRSEFSLLYPTVGLGPGKRLIPDLVNAMTVYSIPLEYKHVGYWNYTMNAAVVAGISTLEKISDSGLFGDGIPLTWFTTPPLQLARMQSTLSNLRVLHISYTETDRRTRSLPLPPPGAPPPPAPTGRRNFCKWIESMAGTIEKLRLEDLSSSANRYADGCPLPCLPKLKNVELSGMSLKVEALKAFIEPCKDRLRDIFLSQCMLENPKEEWFEVLKLIKQCNGLSKFQIVQRGQWRKQERFPDIEAYGDWMSGKTQCQVIPSTQERHGAYTYTEASHILNKNLAKELETHQEADDFWDSITNNKWKQWPESNSRRVLRINRTFTFDDDDDNPAASPPQSPSSEGSW</sequence>
<proteinExistence type="predicted"/>
<dbReference type="EMBL" id="WIPF01000046">
    <property type="protein sequence ID" value="KAF3220473.1"/>
    <property type="molecule type" value="Genomic_DNA"/>
</dbReference>
<accession>A0A7C8V066</accession>
<dbReference type="AlphaFoldDB" id="A0A7C8V066"/>
<evidence type="ECO:0000313" key="2">
    <source>
        <dbReference type="EMBL" id="KAF3220473.1"/>
    </source>
</evidence>
<dbReference type="Proteomes" id="UP000483672">
    <property type="component" value="Unassembled WGS sequence"/>
</dbReference>
<feature type="region of interest" description="Disordered" evidence="1">
    <location>
        <begin position="574"/>
        <end position="596"/>
    </location>
</feature>
<gene>
    <name evidence="2" type="ORF">TWF191_007374</name>
</gene>
<protein>
    <submittedName>
        <fullName evidence="2">Uncharacterized protein</fullName>
    </submittedName>
</protein>
<organism evidence="2 3">
    <name type="scientific">Orbilia oligospora</name>
    <name type="common">Nematode-trapping fungus</name>
    <name type="synonym">Arthrobotrys oligospora</name>
    <dbReference type="NCBI Taxonomy" id="2813651"/>
    <lineage>
        <taxon>Eukaryota</taxon>
        <taxon>Fungi</taxon>
        <taxon>Dikarya</taxon>
        <taxon>Ascomycota</taxon>
        <taxon>Pezizomycotina</taxon>
        <taxon>Orbiliomycetes</taxon>
        <taxon>Orbiliales</taxon>
        <taxon>Orbiliaceae</taxon>
        <taxon>Orbilia</taxon>
    </lineage>
</organism>
<evidence type="ECO:0000256" key="1">
    <source>
        <dbReference type="SAM" id="MobiDB-lite"/>
    </source>
</evidence>
<comment type="caution">
    <text evidence="2">The sequence shown here is derived from an EMBL/GenBank/DDBJ whole genome shotgun (WGS) entry which is preliminary data.</text>
</comment>